<dbReference type="WBParaSite" id="snap_masked-unitig_19757-processed-gene-0.0-mRNA-1">
    <property type="protein sequence ID" value="snap_masked-unitig_19757-processed-gene-0.0-mRNA-1"/>
    <property type="gene ID" value="snap_masked-unitig_19757-processed-gene-0.0"/>
</dbReference>
<proteinExistence type="predicted"/>
<feature type="region of interest" description="Disordered" evidence="1">
    <location>
        <begin position="419"/>
        <end position="448"/>
    </location>
</feature>
<evidence type="ECO:0000313" key="3">
    <source>
        <dbReference type="WBParaSite" id="snap_masked-unitig_19757-processed-gene-0.0-mRNA-1"/>
    </source>
</evidence>
<feature type="region of interest" description="Disordered" evidence="1">
    <location>
        <begin position="891"/>
        <end position="928"/>
    </location>
</feature>
<name>A0A1I8JNT5_9PLAT</name>
<reference evidence="3" key="1">
    <citation type="submission" date="2016-11" db="UniProtKB">
        <authorList>
            <consortium name="WormBaseParasite"/>
        </authorList>
    </citation>
    <scope>IDENTIFICATION</scope>
</reference>
<feature type="compositionally biased region" description="Low complexity" evidence="1">
    <location>
        <begin position="1056"/>
        <end position="1073"/>
    </location>
</feature>
<organism evidence="2 3">
    <name type="scientific">Macrostomum lignano</name>
    <dbReference type="NCBI Taxonomy" id="282301"/>
    <lineage>
        <taxon>Eukaryota</taxon>
        <taxon>Metazoa</taxon>
        <taxon>Spiralia</taxon>
        <taxon>Lophotrochozoa</taxon>
        <taxon>Platyhelminthes</taxon>
        <taxon>Rhabditophora</taxon>
        <taxon>Macrostomorpha</taxon>
        <taxon>Macrostomida</taxon>
        <taxon>Macrostomidae</taxon>
        <taxon>Macrostomum</taxon>
    </lineage>
</organism>
<accession>A0A1I8JNT5</accession>
<sequence length="1190" mass="131458">RIHCCSLTAASNPFRLTANELSKPYGPALNWWPDAQRHQSSDLPVPAMRLRCKNLDALLRFYRRTGGILRRRFLYINQTLSDQICRELVASSTDSRALFDLIDLTASRFQPLFRAIATIRRRSFRTKTDACWTGRHAATLWLMTDYRWCSMRAPKSIVEIELNRCCSCIGDGVAGLLAILVLARFIPCEQVCLPVMHGMKHRYRHLYSTGVATGMSHRCATGMSTRFGTGMSTGVATVWHSVARMSTGVGTCVWYRCRHWLPCVIIKAVMRFPQYRLNINDGVCNPLVSHRLRYLMSRGQYPGEVWYYAYFPSAKEHNHVMLASAPGVHLPQAMSDLSTIPVSSLLICPVLPVAKQPADASLRSKIPLLALVVAFNTFRAHNHQSSLRLLRQLNMTDCVVRSETSFLALLRRLQQYLTQQRHNPPSHGSRPTFGPVSVSRGRPLKDPLLPRPARLTAFRSSPFHCVNAREGDCDFVYAEAPRAANQDDRLTGSQRMGTSCAKRRNVREPGVRPPTRQPTCRNRGQDDIDLLISFHRGASSGCREKSCQEKHCWSNADWCNSNDEASGAIGCVAGRLLRRSRSDSVSTPSEGSDSEIRKMTMRTATPAGLLLGDAAGAAAAASAAQSSRRFYSGDPQMSTKLQSNLRDLIDGGGMATAADFDPQMSRNFSATSSTTRSDSKGVATSSRKCRKRATSGEPGVRATYQAADVAGNRGQDDIDSLISFIEGPPQAAGEESCKEKVEEWKRATYKTASEPSVASVTTATTLLAPTRVHTVRKAADHEVSEDDNALKGYSVGGRGHTDYYSDFYRQPRLLLVVRAGNRLPPEPTPEPTTITDDWPRWQQTTTMTMGRTAHLAGLLLGDADARSCVCCAIKPPFGYSAIADVANFSAQSSRPSSTRGGDGNGGQLLGSARCARSQGGRERSGHANHTMDPLLMQQLLQKQHEKQHRGGPEQQSSQQLKQAKQKPLQKVALLSAGSKRPRCSRRDLWEPRRTGRTAGLKLTSSSAREHGAKTQPQPAKKKSSSSAKDRSASSKTNSAASVRSLLLKPRRRRRTTSTTSAATTTTKTTTSTTNREYKDDEAPQLQFEPKPGAIFTDFDSLSSCDREILANGMLIQQARLSQTFEVVLSKKDRRQMRMKPSSSSSTSRDRLEAPMHPNRNPIPTLASPVARCQWQRSAYPIFYPSFTPLC</sequence>
<feature type="region of interest" description="Disordered" evidence="1">
    <location>
        <begin position="656"/>
        <end position="702"/>
    </location>
</feature>
<keyword evidence="2" id="KW-1185">Reference proteome</keyword>
<protein>
    <submittedName>
        <fullName evidence="3">Reverse transcriptase domain-containing protein</fullName>
    </submittedName>
</protein>
<feature type="compositionally biased region" description="Low complexity" evidence="1">
    <location>
        <begin position="954"/>
        <end position="974"/>
    </location>
</feature>
<feature type="compositionally biased region" description="Basic and acidic residues" evidence="1">
    <location>
        <begin position="942"/>
        <end position="951"/>
    </location>
</feature>
<evidence type="ECO:0000313" key="2">
    <source>
        <dbReference type="Proteomes" id="UP000095280"/>
    </source>
</evidence>
<feature type="compositionally biased region" description="Basic and acidic residues" evidence="1">
    <location>
        <begin position="984"/>
        <end position="993"/>
    </location>
</feature>
<dbReference type="AlphaFoldDB" id="A0A1I8JNT5"/>
<dbReference type="Proteomes" id="UP000095280">
    <property type="component" value="Unplaced"/>
</dbReference>
<feature type="region of interest" description="Disordered" evidence="1">
    <location>
        <begin position="1132"/>
        <end position="1164"/>
    </location>
</feature>
<feature type="region of interest" description="Disordered" evidence="1">
    <location>
        <begin position="941"/>
        <end position="1084"/>
    </location>
</feature>
<evidence type="ECO:0000256" key="1">
    <source>
        <dbReference type="SAM" id="MobiDB-lite"/>
    </source>
</evidence>
<feature type="compositionally biased region" description="Polar residues" evidence="1">
    <location>
        <begin position="664"/>
        <end position="686"/>
    </location>
</feature>